<dbReference type="STRING" id="157652.A0A371FUU4"/>
<dbReference type="PANTHER" id="PTHR13678">
    <property type="entry name" value="VACUOLAR PROTEIN SORTING-ASSOCIATED PROTEIN 37"/>
    <property type="match status" value="1"/>
</dbReference>
<dbReference type="GO" id="GO:0006623">
    <property type="term" value="P:protein targeting to vacuole"/>
    <property type="evidence" value="ECO:0007669"/>
    <property type="project" value="TreeGrafter"/>
</dbReference>
<protein>
    <submittedName>
        <fullName evidence="9">Vacuolar protein-sorting-associated protein 37-like 2</fullName>
    </submittedName>
</protein>
<dbReference type="PROSITE" id="PS51314">
    <property type="entry name" value="VPS37_C"/>
    <property type="match status" value="1"/>
</dbReference>
<evidence type="ECO:0000259" key="8">
    <source>
        <dbReference type="PROSITE" id="PS51314"/>
    </source>
</evidence>
<evidence type="ECO:0000256" key="5">
    <source>
        <dbReference type="ARBA" id="ARBA00022927"/>
    </source>
</evidence>
<dbReference type="PANTHER" id="PTHR13678:SF2">
    <property type="entry name" value="VACUOLAR PROTEIN SORTING-ASSOCIATED PROTEIN 37A"/>
    <property type="match status" value="1"/>
</dbReference>
<evidence type="ECO:0000313" key="9">
    <source>
        <dbReference type="EMBL" id="RDX82041.1"/>
    </source>
</evidence>
<comment type="subcellular location">
    <subcellularLocation>
        <location evidence="1">Endosome</location>
    </subcellularLocation>
</comment>
<feature type="domain" description="VPS37 C-terminal" evidence="8">
    <location>
        <begin position="88"/>
        <end position="171"/>
    </location>
</feature>
<keyword evidence="3 6" id="KW-0813">Transport</keyword>
<comment type="similarity">
    <text evidence="2">Belongs to the VPS37 family.</text>
</comment>
<dbReference type="InterPro" id="IPR009851">
    <property type="entry name" value="Mod_r"/>
</dbReference>
<dbReference type="EMBL" id="QJKJ01007760">
    <property type="protein sequence ID" value="RDX82041.1"/>
    <property type="molecule type" value="Genomic_DNA"/>
</dbReference>
<evidence type="ECO:0000256" key="2">
    <source>
        <dbReference type="ARBA" id="ARBA00007617"/>
    </source>
</evidence>
<evidence type="ECO:0000256" key="3">
    <source>
        <dbReference type="ARBA" id="ARBA00022448"/>
    </source>
</evidence>
<evidence type="ECO:0000313" key="10">
    <source>
        <dbReference type="Proteomes" id="UP000257109"/>
    </source>
</evidence>
<keyword evidence="10" id="KW-1185">Reference proteome</keyword>
<dbReference type="OrthoDB" id="10260857at2759"/>
<dbReference type="AlphaFoldDB" id="A0A371FUU4"/>
<evidence type="ECO:0000256" key="7">
    <source>
        <dbReference type="SAM" id="Coils"/>
    </source>
</evidence>
<dbReference type="Proteomes" id="UP000257109">
    <property type="component" value="Unassembled WGS sequence"/>
</dbReference>
<dbReference type="InterPro" id="IPR029012">
    <property type="entry name" value="Helix_hairpin_bin_sf"/>
</dbReference>
<proteinExistence type="inferred from homology"/>
<accession>A0A371FUU4</accession>
<organism evidence="9 10">
    <name type="scientific">Mucuna pruriens</name>
    <name type="common">Velvet bean</name>
    <name type="synonym">Dolichos pruriens</name>
    <dbReference type="NCBI Taxonomy" id="157652"/>
    <lineage>
        <taxon>Eukaryota</taxon>
        <taxon>Viridiplantae</taxon>
        <taxon>Streptophyta</taxon>
        <taxon>Embryophyta</taxon>
        <taxon>Tracheophyta</taxon>
        <taxon>Spermatophyta</taxon>
        <taxon>Magnoliopsida</taxon>
        <taxon>eudicotyledons</taxon>
        <taxon>Gunneridae</taxon>
        <taxon>Pentapetalae</taxon>
        <taxon>rosids</taxon>
        <taxon>fabids</taxon>
        <taxon>Fabales</taxon>
        <taxon>Fabaceae</taxon>
        <taxon>Papilionoideae</taxon>
        <taxon>50 kb inversion clade</taxon>
        <taxon>NPAAA clade</taxon>
        <taxon>indigoferoid/millettioid clade</taxon>
        <taxon>Phaseoleae</taxon>
        <taxon>Mucuna</taxon>
    </lineage>
</organism>
<sequence length="178" mass="21022">MSTTFRASSHEHQHVGLVAILKEKSVDELRKLLSNEDTYQQFLSSLEEVKIQNNVNDELRKENLQLVDENLKKEPRIEELRNQLAAAQEKLNELEKQKEEVLKLNSPLYLLQRIQDAMNKTEEESENTHQQFLDREIDLGAFLQKYKKLRTAYHRKTCSTNFENETHIFGKTFVNFTQ</sequence>
<keyword evidence="5 6" id="KW-0653">Protein transport</keyword>
<dbReference type="GO" id="GO:0000813">
    <property type="term" value="C:ESCRT I complex"/>
    <property type="evidence" value="ECO:0007669"/>
    <property type="project" value="UniProtKB-ARBA"/>
</dbReference>
<name>A0A371FUU4_MUCPR</name>
<dbReference type="SUPFAM" id="SSF140111">
    <property type="entry name" value="Endosomal sorting complex assembly domain"/>
    <property type="match status" value="1"/>
</dbReference>
<reference evidence="9" key="1">
    <citation type="submission" date="2018-05" db="EMBL/GenBank/DDBJ databases">
        <title>Draft genome of Mucuna pruriens seed.</title>
        <authorList>
            <person name="Nnadi N.E."/>
            <person name="Vos R."/>
            <person name="Hasami M.H."/>
            <person name="Devisetty U.K."/>
            <person name="Aguiy J.C."/>
        </authorList>
    </citation>
    <scope>NUCLEOTIDE SEQUENCE [LARGE SCALE GENOMIC DNA]</scope>
    <source>
        <strain evidence="9">JCA_2017</strain>
    </source>
</reference>
<dbReference type="InterPro" id="IPR037202">
    <property type="entry name" value="ESCRT_assembly_dom"/>
</dbReference>
<keyword evidence="7" id="KW-0175">Coiled coil</keyword>
<dbReference type="GO" id="GO:0006612">
    <property type="term" value="P:protein targeting to membrane"/>
    <property type="evidence" value="ECO:0007669"/>
    <property type="project" value="TreeGrafter"/>
</dbReference>
<comment type="caution">
    <text evidence="9">The sequence shown here is derived from an EMBL/GenBank/DDBJ whole genome shotgun (WGS) entry which is preliminary data.</text>
</comment>
<dbReference type="GO" id="GO:0043162">
    <property type="term" value="P:ubiquitin-dependent protein catabolic process via the multivesicular body sorting pathway"/>
    <property type="evidence" value="ECO:0007669"/>
    <property type="project" value="TreeGrafter"/>
</dbReference>
<keyword evidence="4" id="KW-0967">Endosome</keyword>
<evidence type="ECO:0000256" key="6">
    <source>
        <dbReference type="PROSITE-ProRule" id="PRU00646"/>
    </source>
</evidence>
<evidence type="ECO:0000256" key="1">
    <source>
        <dbReference type="ARBA" id="ARBA00004177"/>
    </source>
</evidence>
<gene>
    <name evidence="9" type="primary">VPS37-2</name>
    <name evidence="9" type="ORF">CR513_37222</name>
</gene>
<dbReference type="Pfam" id="PF07200">
    <property type="entry name" value="Mod_r"/>
    <property type="match status" value="1"/>
</dbReference>
<feature type="non-terminal residue" evidence="9">
    <location>
        <position position="1"/>
    </location>
</feature>
<dbReference type="Gene3D" id="1.10.287.660">
    <property type="entry name" value="Helix hairpin bin"/>
    <property type="match status" value="1"/>
</dbReference>
<evidence type="ECO:0000256" key="4">
    <source>
        <dbReference type="ARBA" id="ARBA00022753"/>
    </source>
</evidence>
<feature type="coiled-coil region" evidence="7">
    <location>
        <begin position="77"/>
        <end position="131"/>
    </location>
</feature>